<proteinExistence type="predicted"/>
<keyword evidence="1" id="KW-0863">Zinc-finger</keyword>
<dbReference type="GO" id="GO:0008270">
    <property type="term" value="F:zinc ion binding"/>
    <property type="evidence" value="ECO:0007669"/>
    <property type="project" value="UniProtKB-KW"/>
</dbReference>
<reference evidence="3 4" key="1">
    <citation type="submission" date="2018-01" db="EMBL/GenBank/DDBJ databases">
        <authorList>
            <person name="Paulsen S."/>
            <person name="Gram L.K."/>
        </authorList>
    </citation>
    <scope>NUCLEOTIDE SEQUENCE [LARGE SCALE GENOMIC DNA]</scope>
    <source>
        <strain evidence="3 4">S2599</strain>
    </source>
</reference>
<gene>
    <name evidence="3" type="ORF">CWB98_07255</name>
</gene>
<dbReference type="InterPro" id="IPR007527">
    <property type="entry name" value="Znf_SWIM"/>
</dbReference>
<evidence type="ECO:0000313" key="3">
    <source>
        <dbReference type="EMBL" id="TMP38275.1"/>
    </source>
</evidence>
<name>A0A5S3X2E7_9GAMM</name>
<evidence type="ECO:0000256" key="1">
    <source>
        <dbReference type="PROSITE-ProRule" id="PRU00325"/>
    </source>
</evidence>
<keyword evidence="1" id="KW-0862">Zinc</keyword>
<reference evidence="4" key="2">
    <citation type="submission" date="2019-06" db="EMBL/GenBank/DDBJ databases">
        <title>Co-occurence of chitin degradation, pigmentation and bioactivity in marine Pseudoalteromonas.</title>
        <authorList>
            <person name="Sonnenschein E.C."/>
            <person name="Bech P.K."/>
        </authorList>
    </citation>
    <scope>NUCLEOTIDE SEQUENCE [LARGE SCALE GENOMIC DNA]</scope>
    <source>
        <strain evidence="4">S2599</strain>
    </source>
</reference>
<evidence type="ECO:0000313" key="4">
    <source>
        <dbReference type="Proteomes" id="UP000306719"/>
    </source>
</evidence>
<dbReference type="Pfam" id="PF04434">
    <property type="entry name" value="SWIM"/>
    <property type="match status" value="1"/>
</dbReference>
<dbReference type="AlphaFoldDB" id="A0A5S3X2E7"/>
<protein>
    <recommendedName>
        <fullName evidence="2">SWIM-type domain-containing protein</fullName>
    </recommendedName>
</protein>
<evidence type="ECO:0000259" key="2">
    <source>
        <dbReference type="PROSITE" id="PS50966"/>
    </source>
</evidence>
<dbReference type="EMBL" id="PNCJ01000010">
    <property type="protein sequence ID" value="TMP38275.1"/>
    <property type="molecule type" value="Genomic_DNA"/>
</dbReference>
<feature type="domain" description="SWIM-type" evidence="2">
    <location>
        <begin position="38"/>
        <end position="76"/>
    </location>
</feature>
<keyword evidence="1" id="KW-0479">Metal-binding</keyword>
<sequence length="599" mass="67812">MNQQFLEQLTSPGLVRRANKVLQKESPVIHKAQSSIEYSIEGVAGTLDVEDMTRSRCSCSVQGLCKHLVAVALFVIESEDACDEKVPAVDPDALMKSAGREAVRKVYKLYTLSASYSGTRDGAVVHIEINGQAFSFTKAQHIDDLVGDSVSKAEKLWGIYLYSCEQGVEWQWPDWLLVEQTQIQTSLKTLQTELKAALLCVWWVGIHRVRSAHLLDLQLLIIPLAKAGLKAESQACKRVIGAYQRFISGEGLRDELVIMTELAYLLVLIEKPISEAKSAAGQDQTTLFCLGPEPWQSVGGAQGLTILFQSSNGQIFSASEARANTSGHFDSEHVARYMRFWETSKPAMELMGNLVSFNKLEMNEYDRIRRTQSTEVIATEKGAPFVHYADFSTIEWLAEPYIVIAPDRFHHLEFDQALQQFQIQYRDANKNTLTLTVPYQCNHALLMKNMAALEGLPVKYIACNVSEKGNQIQLRPFALQQSDGVQWQSLYFDQISTESRFLDRWRAKFIARTTAVPGREITQLQQLLVDFSRWLCAFPYQSDDEVRIWQGKLEQLGLYQLSVKLQQNDDFDLLRCFYMLHCLRKADVTLPVILHGECT</sequence>
<comment type="caution">
    <text evidence="3">The sequence shown here is derived from an EMBL/GenBank/DDBJ whole genome shotgun (WGS) entry which is preliminary data.</text>
</comment>
<organism evidence="3 4">
    <name type="scientific">Pseudoalteromonas rubra</name>
    <dbReference type="NCBI Taxonomy" id="43658"/>
    <lineage>
        <taxon>Bacteria</taxon>
        <taxon>Pseudomonadati</taxon>
        <taxon>Pseudomonadota</taxon>
        <taxon>Gammaproteobacteria</taxon>
        <taxon>Alteromonadales</taxon>
        <taxon>Pseudoalteromonadaceae</taxon>
        <taxon>Pseudoalteromonas</taxon>
    </lineage>
</organism>
<dbReference type="OrthoDB" id="242553at2"/>
<accession>A0A5S3X2E7</accession>
<dbReference type="PROSITE" id="PS50966">
    <property type="entry name" value="ZF_SWIM"/>
    <property type="match status" value="1"/>
</dbReference>
<dbReference type="Proteomes" id="UP000306719">
    <property type="component" value="Unassembled WGS sequence"/>
</dbReference>
<dbReference type="RefSeq" id="WP_138544237.1">
    <property type="nucleotide sequence ID" value="NZ_PNCJ01000010.1"/>
</dbReference>